<evidence type="ECO:0000256" key="1">
    <source>
        <dbReference type="SAM" id="Phobius"/>
    </source>
</evidence>
<organism evidence="2">
    <name type="scientific">Solanum chacoense</name>
    <name type="common">Chaco potato</name>
    <dbReference type="NCBI Taxonomy" id="4108"/>
    <lineage>
        <taxon>Eukaryota</taxon>
        <taxon>Viridiplantae</taxon>
        <taxon>Streptophyta</taxon>
        <taxon>Embryophyta</taxon>
        <taxon>Tracheophyta</taxon>
        <taxon>Spermatophyta</taxon>
        <taxon>Magnoliopsida</taxon>
        <taxon>eudicotyledons</taxon>
        <taxon>Gunneridae</taxon>
        <taxon>Pentapetalae</taxon>
        <taxon>asterids</taxon>
        <taxon>lamiids</taxon>
        <taxon>Solanales</taxon>
        <taxon>Solanaceae</taxon>
        <taxon>Solanoideae</taxon>
        <taxon>Solaneae</taxon>
        <taxon>Solanum</taxon>
    </lineage>
</organism>
<keyword evidence="1" id="KW-0472">Membrane</keyword>
<evidence type="ECO:0000313" key="2">
    <source>
        <dbReference type="EMBL" id="JAP06865.1"/>
    </source>
</evidence>
<accession>A0A0V0GF88</accession>
<name>A0A0V0GF88_SOLCH</name>
<reference evidence="2" key="1">
    <citation type="submission" date="2015-12" db="EMBL/GenBank/DDBJ databases">
        <title>Gene expression during late stages of embryo sac development: a critical building block for successful pollen-pistil interactions.</title>
        <authorList>
            <person name="Liu Y."/>
            <person name="Joly V."/>
            <person name="Sabar M."/>
            <person name="Matton D.P."/>
        </authorList>
    </citation>
    <scope>NUCLEOTIDE SEQUENCE</scope>
</reference>
<dbReference type="AlphaFoldDB" id="A0A0V0GF88"/>
<protein>
    <submittedName>
        <fullName evidence="2">Putative ovule protein</fullName>
    </submittedName>
</protein>
<sequence>VETYCKQGTSDATSALSSQYITKLDTHLFLCTSASYMRIKNINLFQSPKVRFPTLHKQMYTFYWILLQLWALLSVYLS</sequence>
<feature type="transmembrane region" description="Helical" evidence="1">
    <location>
        <begin position="59"/>
        <end position="77"/>
    </location>
</feature>
<keyword evidence="1" id="KW-0812">Transmembrane</keyword>
<proteinExistence type="predicted"/>
<keyword evidence="1" id="KW-1133">Transmembrane helix</keyword>
<feature type="non-terminal residue" evidence="2">
    <location>
        <position position="1"/>
    </location>
</feature>
<dbReference type="EMBL" id="GEDG01040102">
    <property type="protein sequence ID" value="JAP06865.1"/>
    <property type="molecule type" value="Transcribed_RNA"/>
</dbReference>